<evidence type="ECO:0000313" key="3">
    <source>
        <dbReference type="EMBL" id="KAL0488698.1"/>
    </source>
</evidence>
<feature type="region of interest" description="Disordered" evidence="1">
    <location>
        <begin position="63"/>
        <end position="87"/>
    </location>
</feature>
<dbReference type="Gene3D" id="2.60.120.200">
    <property type="match status" value="1"/>
</dbReference>
<accession>A0AAW2ZH81</accession>
<evidence type="ECO:0000256" key="2">
    <source>
        <dbReference type="SAM" id="SignalP"/>
    </source>
</evidence>
<keyword evidence="2" id="KW-0732">Signal</keyword>
<comment type="caution">
    <text evidence="3">The sequence shown here is derived from an EMBL/GenBank/DDBJ whole genome shotgun (WGS) entry which is preliminary data.</text>
</comment>
<dbReference type="AlphaFoldDB" id="A0AAW2ZH81"/>
<dbReference type="Proteomes" id="UP001431209">
    <property type="component" value="Unassembled WGS sequence"/>
</dbReference>
<reference evidence="3 4" key="1">
    <citation type="submission" date="2024-03" db="EMBL/GenBank/DDBJ databases">
        <title>The Acrasis kona genome and developmental transcriptomes reveal deep origins of eukaryotic multicellular pathways.</title>
        <authorList>
            <person name="Sheikh S."/>
            <person name="Fu C.-J."/>
            <person name="Brown M.W."/>
            <person name="Baldauf S.L."/>
        </authorList>
    </citation>
    <scope>NUCLEOTIDE SEQUENCE [LARGE SCALE GENOMIC DNA]</scope>
    <source>
        <strain evidence="3 4">ATCC MYA-3509</strain>
    </source>
</reference>
<organism evidence="3 4">
    <name type="scientific">Acrasis kona</name>
    <dbReference type="NCBI Taxonomy" id="1008807"/>
    <lineage>
        <taxon>Eukaryota</taxon>
        <taxon>Discoba</taxon>
        <taxon>Heterolobosea</taxon>
        <taxon>Tetramitia</taxon>
        <taxon>Eutetramitia</taxon>
        <taxon>Acrasidae</taxon>
        <taxon>Acrasis</taxon>
    </lineage>
</organism>
<keyword evidence="4" id="KW-1185">Reference proteome</keyword>
<name>A0AAW2ZH81_9EUKA</name>
<proteinExistence type="predicted"/>
<protein>
    <submittedName>
        <fullName evidence="3">Uncharacterized protein</fullName>
    </submittedName>
</protein>
<sequence length="304" mass="32762">MNITLAALVALLLLGSAYSQMGAGEQVRVINRGPNARYCRSFKTSFETMDDFKNFEVTPDKTIGTTHGLSKDKARTGSQSHKAEITSIEDSPHRGFPAVQLFKTDEGSMEGPVYITFFVYLSNLNFGSGKWLTIAEVGADDNAAPGKRYISVSLDTNFKLGYSNVPTQNVTYVKKYDTTTTFPQNKWVNVTLYVDFDNVLGITALWQDNVLIATANVNGGAGRVAQFHGGMFADNLIPSGVVYNDDLTIWQTIKADGSCPQSGTPTAFDLTTIEATNPNSSGASKIGMSIAFALAAASVIAYLV</sequence>
<evidence type="ECO:0000313" key="4">
    <source>
        <dbReference type="Proteomes" id="UP001431209"/>
    </source>
</evidence>
<dbReference type="EMBL" id="JAOPGA020001461">
    <property type="protein sequence ID" value="KAL0488698.1"/>
    <property type="molecule type" value="Genomic_DNA"/>
</dbReference>
<gene>
    <name evidence="3" type="ORF">AKO1_015836</name>
</gene>
<feature type="signal peptide" evidence="2">
    <location>
        <begin position="1"/>
        <end position="19"/>
    </location>
</feature>
<evidence type="ECO:0000256" key="1">
    <source>
        <dbReference type="SAM" id="MobiDB-lite"/>
    </source>
</evidence>
<feature type="chain" id="PRO_5043923980" evidence="2">
    <location>
        <begin position="20"/>
        <end position="304"/>
    </location>
</feature>